<reference evidence="2" key="2">
    <citation type="journal article" date="2023" name="IMA Fungus">
        <title>Comparative genomic study of the Penicillium genus elucidates a diverse pangenome and 15 lateral gene transfer events.</title>
        <authorList>
            <person name="Petersen C."/>
            <person name="Sorensen T."/>
            <person name="Nielsen M.R."/>
            <person name="Sondergaard T.E."/>
            <person name="Sorensen J.L."/>
            <person name="Fitzpatrick D.A."/>
            <person name="Frisvad J.C."/>
            <person name="Nielsen K.L."/>
        </authorList>
    </citation>
    <scope>NUCLEOTIDE SEQUENCE</scope>
    <source>
        <strain evidence="2">IBT 30728</strain>
    </source>
</reference>
<accession>A0A9X0BJ45</accession>
<dbReference type="GO" id="GO:0003676">
    <property type="term" value="F:nucleic acid binding"/>
    <property type="evidence" value="ECO:0007669"/>
    <property type="project" value="InterPro"/>
</dbReference>
<dbReference type="Proteomes" id="UP001148312">
    <property type="component" value="Unassembled WGS sequence"/>
</dbReference>
<comment type="caution">
    <text evidence="2">The sequence shown here is derived from an EMBL/GenBank/DDBJ whole genome shotgun (WGS) entry which is preliminary data.</text>
</comment>
<dbReference type="SUPFAM" id="SSF53098">
    <property type="entry name" value="Ribonuclease H-like"/>
    <property type="match status" value="1"/>
</dbReference>
<evidence type="ECO:0000256" key="1">
    <source>
        <dbReference type="SAM" id="MobiDB-lite"/>
    </source>
</evidence>
<feature type="region of interest" description="Disordered" evidence="1">
    <location>
        <begin position="41"/>
        <end position="62"/>
    </location>
</feature>
<dbReference type="InterPro" id="IPR036397">
    <property type="entry name" value="RNaseH_sf"/>
</dbReference>
<dbReference type="GeneID" id="81629343"/>
<protein>
    <recommendedName>
        <fullName evidence="4">Piwi domain-containing protein</fullName>
    </recommendedName>
</protein>
<evidence type="ECO:0000313" key="3">
    <source>
        <dbReference type="Proteomes" id="UP001148312"/>
    </source>
</evidence>
<dbReference type="AlphaFoldDB" id="A0A9X0BJ45"/>
<keyword evidence="3" id="KW-1185">Reference proteome</keyword>
<evidence type="ECO:0000313" key="2">
    <source>
        <dbReference type="EMBL" id="KAJ5466542.1"/>
    </source>
</evidence>
<gene>
    <name evidence="2" type="ORF">N7539_009498</name>
</gene>
<dbReference type="EMBL" id="JAPWDQ010000019">
    <property type="protein sequence ID" value="KAJ5466542.1"/>
    <property type="molecule type" value="Genomic_DNA"/>
</dbReference>
<evidence type="ECO:0008006" key="4">
    <source>
        <dbReference type="Google" id="ProtNLM"/>
    </source>
</evidence>
<proteinExistence type="predicted"/>
<dbReference type="RefSeq" id="XP_056785588.1">
    <property type="nucleotide sequence ID" value="XM_056939093.1"/>
</dbReference>
<organism evidence="2 3">
    <name type="scientific">Penicillium diatomitis</name>
    <dbReference type="NCBI Taxonomy" id="2819901"/>
    <lineage>
        <taxon>Eukaryota</taxon>
        <taxon>Fungi</taxon>
        <taxon>Dikarya</taxon>
        <taxon>Ascomycota</taxon>
        <taxon>Pezizomycotina</taxon>
        <taxon>Eurotiomycetes</taxon>
        <taxon>Eurotiomycetidae</taxon>
        <taxon>Eurotiales</taxon>
        <taxon>Aspergillaceae</taxon>
        <taxon>Penicillium</taxon>
    </lineage>
</organism>
<dbReference type="InterPro" id="IPR012337">
    <property type="entry name" value="RNaseH-like_sf"/>
</dbReference>
<dbReference type="Gene3D" id="3.30.420.10">
    <property type="entry name" value="Ribonuclease H-like superfamily/Ribonuclease H"/>
    <property type="match status" value="1"/>
</dbReference>
<name>A0A9X0BJ45_9EURO</name>
<sequence>MCYLFGRATKAVSVCPPAYYADLVCTRARCYMSDLFDPTPSTTPTGSVAGESDSRVSEVSQATVHPSIKDTMFYI</sequence>
<reference evidence="2" key="1">
    <citation type="submission" date="2022-12" db="EMBL/GenBank/DDBJ databases">
        <authorList>
            <person name="Petersen C."/>
        </authorList>
    </citation>
    <scope>NUCLEOTIDE SEQUENCE</scope>
    <source>
        <strain evidence="2">IBT 30728</strain>
    </source>
</reference>